<organism evidence="2 3">
    <name type="scientific">Populus tomentosa</name>
    <name type="common">Chinese white poplar</name>
    <dbReference type="NCBI Taxonomy" id="118781"/>
    <lineage>
        <taxon>Eukaryota</taxon>
        <taxon>Viridiplantae</taxon>
        <taxon>Streptophyta</taxon>
        <taxon>Embryophyta</taxon>
        <taxon>Tracheophyta</taxon>
        <taxon>Spermatophyta</taxon>
        <taxon>Magnoliopsida</taxon>
        <taxon>eudicotyledons</taxon>
        <taxon>Gunneridae</taxon>
        <taxon>Pentapetalae</taxon>
        <taxon>rosids</taxon>
        <taxon>fabids</taxon>
        <taxon>Malpighiales</taxon>
        <taxon>Salicaceae</taxon>
        <taxon>Saliceae</taxon>
        <taxon>Populus</taxon>
    </lineage>
</organism>
<comment type="caution">
    <text evidence="2">The sequence shown here is derived from an EMBL/GenBank/DDBJ whole genome shotgun (WGS) entry which is preliminary data.</text>
</comment>
<sequence>MSLWFKLGLIILVVSTEMTAVHCRPLRSTNSTVIAAGCQQVDGTRGSMGMASFVVSSNNSSSRPSDSANFAFFEISKYLRLGIESEPNWWINITLQQKNAVTYHLKEPSKLAWFPNEAETYEFYNEFAKVMGFRVRKDKFRHEIDGTTRQG</sequence>
<feature type="signal peptide" evidence="1">
    <location>
        <begin position="1"/>
        <end position="23"/>
    </location>
</feature>
<feature type="chain" id="PRO_5036481197" evidence="1">
    <location>
        <begin position="24"/>
        <end position="151"/>
    </location>
</feature>
<dbReference type="Proteomes" id="UP000886885">
    <property type="component" value="Chromosome 2D"/>
</dbReference>
<keyword evidence="3" id="KW-1185">Reference proteome</keyword>
<dbReference type="EMBL" id="JAAWWB010000004">
    <property type="protein sequence ID" value="KAG6784479.1"/>
    <property type="molecule type" value="Genomic_DNA"/>
</dbReference>
<dbReference type="OrthoDB" id="998583at2759"/>
<accession>A0A8X8DA43</accession>
<keyword evidence="1" id="KW-0732">Signal</keyword>
<evidence type="ECO:0000313" key="2">
    <source>
        <dbReference type="EMBL" id="KAG6784479.1"/>
    </source>
</evidence>
<protein>
    <submittedName>
        <fullName evidence="2">Uncharacterized protein</fullName>
    </submittedName>
</protein>
<gene>
    <name evidence="2" type="ORF">POTOM_010175</name>
</gene>
<name>A0A8X8DA43_POPTO</name>
<reference evidence="2" key="1">
    <citation type="journal article" date="2020" name="bioRxiv">
        <title>Hybrid origin of Populus tomentosa Carr. identified through genome sequencing and phylogenomic analysis.</title>
        <authorList>
            <person name="An X."/>
            <person name="Gao K."/>
            <person name="Chen Z."/>
            <person name="Li J."/>
            <person name="Yang X."/>
            <person name="Yang X."/>
            <person name="Zhou J."/>
            <person name="Guo T."/>
            <person name="Zhao T."/>
            <person name="Huang S."/>
            <person name="Miao D."/>
            <person name="Khan W.U."/>
            <person name="Rao P."/>
            <person name="Ye M."/>
            <person name="Lei B."/>
            <person name="Liao W."/>
            <person name="Wang J."/>
            <person name="Ji L."/>
            <person name="Li Y."/>
            <person name="Guo B."/>
            <person name="Mustafa N.S."/>
            <person name="Li S."/>
            <person name="Yun Q."/>
            <person name="Keller S.R."/>
            <person name="Mao J."/>
            <person name="Zhang R."/>
            <person name="Strauss S.H."/>
        </authorList>
    </citation>
    <scope>NUCLEOTIDE SEQUENCE</scope>
    <source>
        <strain evidence="2">GM15</strain>
        <tissue evidence="2">Leaf</tissue>
    </source>
</reference>
<dbReference type="AlphaFoldDB" id="A0A8X8DA43"/>
<evidence type="ECO:0000256" key="1">
    <source>
        <dbReference type="SAM" id="SignalP"/>
    </source>
</evidence>
<evidence type="ECO:0000313" key="3">
    <source>
        <dbReference type="Proteomes" id="UP000886885"/>
    </source>
</evidence>
<proteinExistence type="predicted"/>